<protein>
    <submittedName>
        <fullName evidence="2">Membrane protein</fullName>
    </submittedName>
</protein>
<accession>A0A0W0VXI4</accession>
<dbReference type="EMBL" id="LNYI01000008">
    <property type="protein sequence ID" value="KTD24812.1"/>
    <property type="molecule type" value="Genomic_DNA"/>
</dbReference>
<dbReference type="OrthoDB" id="5651185at2"/>
<feature type="region of interest" description="Disordered" evidence="1">
    <location>
        <begin position="1000"/>
        <end position="1031"/>
    </location>
</feature>
<evidence type="ECO:0000313" key="3">
    <source>
        <dbReference type="Proteomes" id="UP000054869"/>
    </source>
</evidence>
<dbReference type="AlphaFoldDB" id="A0A0W0VXI4"/>
<gene>
    <name evidence="2" type="ORF">Llan_0374</name>
</gene>
<feature type="compositionally biased region" description="Basic and acidic residues" evidence="1">
    <location>
        <begin position="1011"/>
        <end position="1023"/>
    </location>
</feature>
<evidence type="ECO:0000256" key="1">
    <source>
        <dbReference type="SAM" id="MobiDB-lite"/>
    </source>
</evidence>
<dbReference type="Proteomes" id="UP000054869">
    <property type="component" value="Unassembled WGS sequence"/>
</dbReference>
<dbReference type="RefSeq" id="WP_035915238.1">
    <property type="nucleotide sequence ID" value="NZ_CAAAJD010000008.1"/>
</dbReference>
<sequence length="1031" mass="116513">MVETKVRRKHSQPVIPLQVKPHAHQGVPTITGSAISHQAGTVLYGYYSMDYKLPGNDYLRIFANHNKKNIQLFLLTHDPEKLKRLPGARPASLVADAMSNINLYRIRSDHYEKPRSLEQDAKYQLATNCITQLAQLLSQERELASNDWEGQETLRTKVIAIIDKCLGKNLLIAIHPTVSAGYFDTLLYEARKKVQHFQFNRMYPVCRLDQLDFSKQHDAEVFVWDSELHIGQDEEALNHVIRVICQEYGLTPAPSLSNIIANRFERLQWFLRKLWLDGRDWVEHLRNPRNATHISETETRADGLSITKIKPYYLLDGVAQIGYSKPEDIVAAFSRSHTRNHHKAASMEEALHWLGDRPNGSWVELLEKQLVLRLHDEMLIINYFEEQGLFYPLPFGEDLYKLSQLGKHHLYLPERASLQLKAFFSRFPIFFRNLFSNIRQFTTTLYKEFFNYVHANHDDVKLPNQDEKPSKSHRLSYLQEVLYAQGILSNGQTLEEFVQTQLRKNHYVIVREAHPPSPPPYDNPFHRSLEILRHIGGFFVDTSEKNPILGTLAMAAYAYGAGAVIAPEALTSILVKLHLNGLIHGIEPTQALAKWMSHGTTSEAISAAVTYWQAIVVGGDLDQFFIKAVDLLKEKPAEVAIVVALAISLGYGLCKTIPRLGKEMGEFPYINYAALGAKGGAAIYDTVMHPGDDWLLGSIKWFLKGALTLVKLIAGPFVEAYFYGYRSGFISGWKKNSKLLVKTGKQFAAAVADFFLSLATVPLLELSSLLIHVPFRGITKLVSKALVIAGHWQIIGEMLTQFANRPSSWGYLPGFRLSPLYGFSNPFGKYAENKLANVCLNLLGLLVFPPLAVIKNVLLLPVLDLIAFFVRLTFTLLDPISRVVAYILGSTLWTGGMIWDNSLGRVLQFTAYIITLSSNALDNFAGHLKQSALAKIQTHRRSLYHWAFSDDEERAFHKMNTDTDYCQADPMRSERLPHTSTKCLLQNLLSSSSVTFAATEENPKHTSLFHPKKDDPSPTHLQEEVTVGNAL</sequence>
<comment type="caution">
    <text evidence="2">The sequence shown here is derived from an EMBL/GenBank/DDBJ whole genome shotgun (WGS) entry which is preliminary data.</text>
</comment>
<dbReference type="eggNOG" id="ENOG5031DRJ">
    <property type="taxonomic scope" value="Bacteria"/>
</dbReference>
<evidence type="ECO:0000313" key="2">
    <source>
        <dbReference type="EMBL" id="KTD24812.1"/>
    </source>
</evidence>
<dbReference type="PATRIC" id="fig|45067.4.peg.394"/>
<keyword evidence="3" id="KW-1185">Reference proteome</keyword>
<organism evidence="2 3">
    <name type="scientific">Legionella lansingensis</name>
    <dbReference type="NCBI Taxonomy" id="45067"/>
    <lineage>
        <taxon>Bacteria</taxon>
        <taxon>Pseudomonadati</taxon>
        <taxon>Pseudomonadota</taxon>
        <taxon>Gammaproteobacteria</taxon>
        <taxon>Legionellales</taxon>
        <taxon>Legionellaceae</taxon>
        <taxon>Legionella</taxon>
    </lineage>
</organism>
<name>A0A0W0VXI4_9GAMM</name>
<proteinExistence type="predicted"/>
<dbReference type="STRING" id="45067.Llan_0374"/>
<reference evidence="2 3" key="1">
    <citation type="submission" date="2015-11" db="EMBL/GenBank/DDBJ databases">
        <title>Genomic analysis of 38 Legionella species identifies large and diverse effector repertoires.</title>
        <authorList>
            <person name="Burstein D."/>
            <person name="Amaro F."/>
            <person name="Zusman T."/>
            <person name="Lifshitz Z."/>
            <person name="Cohen O."/>
            <person name="Gilbert J.A."/>
            <person name="Pupko T."/>
            <person name="Shuman H.A."/>
            <person name="Segal G."/>
        </authorList>
    </citation>
    <scope>NUCLEOTIDE SEQUENCE [LARGE SCALE GENOMIC DNA]</scope>
    <source>
        <strain evidence="2 3">ATCC 49751</strain>
    </source>
</reference>